<dbReference type="PROSITE" id="PS50222">
    <property type="entry name" value="EF_HAND_2"/>
    <property type="match status" value="1"/>
</dbReference>
<gene>
    <name evidence="2" type="ORF">POVWA1_024440</name>
    <name evidence="3" type="ORF">POVWA2_024320</name>
</gene>
<reference evidence="4 5" key="1">
    <citation type="submission" date="2016-05" db="EMBL/GenBank/DDBJ databases">
        <authorList>
            <person name="Naeem Raeece"/>
        </authorList>
    </citation>
    <scope>NUCLEOTIDE SEQUENCE [LARGE SCALE GENOMIC DNA]</scope>
</reference>
<dbReference type="Proteomes" id="UP000078550">
    <property type="component" value="Unassembled WGS sequence"/>
</dbReference>
<protein>
    <submittedName>
        <fullName evidence="2">Centrin-4, putative (CEN4)</fullName>
    </submittedName>
</protein>
<dbReference type="EMBL" id="FLRE01000095">
    <property type="protein sequence ID" value="SBT35285.1"/>
    <property type="molecule type" value="Genomic_DNA"/>
</dbReference>
<feature type="domain" description="EF-hand" evidence="1">
    <location>
        <begin position="1"/>
        <end position="28"/>
    </location>
</feature>
<accession>A0A1A8YTJ2</accession>
<proteinExistence type="predicted"/>
<reference evidence="2" key="2">
    <citation type="submission" date="2016-05" db="EMBL/GenBank/DDBJ databases">
        <authorList>
            <person name="Lavstsen T."/>
            <person name="Jespersen J.S."/>
        </authorList>
    </citation>
    <scope>NUCLEOTIDE SEQUENCE [LARGE SCALE GENOMIC DNA]</scope>
</reference>
<dbReference type="Proteomes" id="UP000078555">
    <property type="component" value="Unassembled WGS sequence"/>
</dbReference>
<sequence length="101" mass="11460">MIEFADKNNDKVIDKEEFKHVLLSAWTNDPLTCHKCTEASGTGYTCSNDLKKKKKKKKKGNSFCTFPLPLFASHPPMYSAQLRGDELCIDHLRCNGKLKIV</sequence>
<dbReference type="GO" id="GO:0005509">
    <property type="term" value="F:calcium ion binding"/>
    <property type="evidence" value="ECO:0007669"/>
    <property type="project" value="InterPro"/>
</dbReference>
<evidence type="ECO:0000259" key="1">
    <source>
        <dbReference type="PROSITE" id="PS50222"/>
    </source>
</evidence>
<dbReference type="EMBL" id="FLRD01000074">
    <property type="protein sequence ID" value="SBT34853.1"/>
    <property type="molecule type" value="Genomic_DNA"/>
</dbReference>
<dbReference type="AlphaFoldDB" id="A0A1A8YTJ2"/>
<dbReference type="InterPro" id="IPR018247">
    <property type="entry name" value="EF_Hand_1_Ca_BS"/>
</dbReference>
<organism evidence="2 5">
    <name type="scientific">Plasmodium ovale wallikeri</name>
    <dbReference type="NCBI Taxonomy" id="864142"/>
    <lineage>
        <taxon>Eukaryota</taxon>
        <taxon>Sar</taxon>
        <taxon>Alveolata</taxon>
        <taxon>Apicomplexa</taxon>
        <taxon>Aconoidasida</taxon>
        <taxon>Haemosporida</taxon>
        <taxon>Plasmodiidae</taxon>
        <taxon>Plasmodium</taxon>
        <taxon>Plasmodium (Plasmodium)</taxon>
    </lineage>
</organism>
<dbReference type="PROSITE" id="PS00018">
    <property type="entry name" value="EF_HAND_1"/>
    <property type="match status" value="1"/>
</dbReference>
<evidence type="ECO:0000313" key="4">
    <source>
        <dbReference type="Proteomes" id="UP000078550"/>
    </source>
</evidence>
<evidence type="ECO:0000313" key="3">
    <source>
        <dbReference type="EMBL" id="SBT35285.1"/>
    </source>
</evidence>
<dbReference type="InterPro" id="IPR002048">
    <property type="entry name" value="EF_hand_dom"/>
</dbReference>
<evidence type="ECO:0000313" key="5">
    <source>
        <dbReference type="Proteomes" id="UP000078555"/>
    </source>
</evidence>
<name>A0A1A8YTJ2_PLAOA</name>
<keyword evidence="5" id="KW-1185">Reference proteome</keyword>
<evidence type="ECO:0000313" key="2">
    <source>
        <dbReference type="EMBL" id="SBT34853.1"/>
    </source>
</evidence>